<dbReference type="EC" id="3.4.21.89" evidence="4 8"/>
<comment type="caution">
    <text evidence="10">The sequence shown here is derived from an EMBL/GenBank/DDBJ whole genome shotgun (WGS) entry which is preliminary data.</text>
</comment>
<reference evidence="10" key="1">
    <citation type="submission" date="2010-10" db="EMBL/GenBank/DDBJ databases">
        <authorList>
            <consortium name="US DOE Joint Genome Institute (JGI-PGF)"/>
            <person name="Lucas S."/>
            <person name="Copeland A."/>
            <person name="Lapidus A."/>
            <person name="Bruce D."/>
            <person name="Goodwin L."/>
            <person name="Pitluck S."/>
            <person name="Kyrpides N."/>
            <person name="Mavromatis K."/>
            <person name="Detter J.C."/>
            <person name="Han C."/>
            <person name="Land M."/>
            <person name="Hauser L."/>
            <person name="Markowitz V."/>
            <person name="Cheng J.-F."/>
            <person name="Hugenholtz P."/>
            <person name="Woyke T."/>
            <person name="Wu D."/>
            <person name="Pukall R."/>
            <person name="Wahrenburg C."/>
            <person name="Brambilla E."/>
            <person name="Klenk H.-P."/>
            <person name="Eisen J.A."/>
        </authorList>
    </citation>
    <scope>NUCLEOTIDE SEQUENCE [LARGE SCALE GENOMIC DNA]</scope>
    <source>
        <strain evidence="10">DSM 13965</strain>
    </source>
</reference>
<evidence type="ECO:0000259" key="9">
    <source>
        <dbReference type="Pfam" id="PF10502"/>
    </source>
</evidence>
<dbReference type="eggNOG" id="COG0681">
    <property type="taxonomic scope" value="Bacteria"/>
</dbReference>
<dbReference type="InterPro" id="IPR019758">
    <property type="entry name" value="Pept_S26A_signal_pept_1_CS"/>
</dbReference>
<dbReference type="CDD" id="cd06530">
    <property type="entry name" value="S26_SPase_I"/>
    <property type="match status" value="1"/>
</dbReference>
<dbReference type="STRING" id="867903.ThesuDRAFT_00803"/>
<evidence type="ECO:0000313" key="10">
    <source>
        <dbReference type="EMBL" id="EKP95074.1"/>
    </source>
</evidence>
<accession>K6Q268</accession>
<feature type="domain" description="Peptidase S26" evidence="9">
    <location>
        <begin position="12"/>
        <end position="165"/>
    </location>
</feature>
<evidence type="ECO:0000256" key="7">
    <source>
        <dbReference type="PIRSR" id="PIRSR600223-1"/>
    </source>
</evidence>
<evidence type="ECO:0000256" key="5">
    <source>
        <dbReference type="ARBA" id="ARBA00022670"/>
    </source>
</evidence>
<dbReference type="InterPro" id="IPR036286">
    <property type="entry name" value="LexA/Signal_pep-like_sf"/>
</dbReference>
<dbReference type="GO" id="GO:0005886">
    <property type="term" value="C:plasma membrane"/>
    <property type="evidence" value="ECO:0007669"/>
    <property type="project" value="UniProtKB-SubCell"/>
</dbReference>
<dbReference type="NCBIfam" id="TIGR02227">
    <property type="entry name" value="sigpep_I_bact"/>
    <property type="match status" value="1"/>
</dbReference>
<proteinExistence type="inferred from homology"/>
<keyword evidence="6 8" id="KW-0378">Hydrolase</keyword>
<dbReference type="Pfam" id="PF10502">
    <property type="entry name" value="Peptidase_S26"/>
    <property type="match status" value="1"/>
</dbReference>
<evidence type="ECO:0000256" key="3">
    <source>
        <dbReference type="ARBA" id="ARBA00009370"/>
    </source>
</evidence>
<dbReference type="InterPro" id="IPR000223">
    <property type="entry name" value="Pept_S26A_signal_pept_1"/>
</dbReference>
<evidence type="ECO:0000256" key="4">
    <source>
        <dbReference type="ARBA" id="ARBA00013208"/>
    </source>
</evidence>
<feature type="active site" evidence="7">
    <location>
        <position position="85"/>
    </location>
</feature>
<keyword evidence="11" id="KW-1185">Reference proteome</keyword>
<dbReference type="PRINTS" id="PR00727">
    <property type="entry name" value="LEADERPTASE"/>
</dbReference>
<comment type="similarity">
    <text evidence="3 8">Belongs to the peptidase S26 family.</text>
</comment>
<evidence type="ECO:0000256" key="1">
    <source>
        <dbReference type="ARBA" id="ARBA00000677"/>
    </source>
</evidence>
<dbReference type="Proteomes" id="UP000005710">
    <property type="component" value="Unassembled WGS sequence"/>
</dbReference>
<dbReference type="HOGENOM" id="CLU_028723_5_1_9"/>
<dbReference type="EMBL" id="AENY02000002">
    <property type="protein sequence ID" value="EKP95074.1"/>
    <property type="molecule type" value="Genomic_DNA"/>
</dbReference>
<reference evidence="10" key="2">
    <citation type="submission" date="2012-10" db="EMBL/GenBank/DDBJ databases">
        <title>Improved high-quality draft of Thermaerobacter subterraneus C21, DSM 13965.</title>
        <authorList>
            <consortium name="DOE Joint Genome Institute"/>
            <person name="Eisen J."/>
            <person name="Huntemann M."/>
            <person name="Wei C.-L."/>
            <person name="Han J."/>
            <person name="Detter J.C."/>
            <person name="Han C."/>
            <person name="Tapia R."/>
            <person name="Chen A."/>
            <person name="Kyrpides N."/>
            <person name="Mavromatis K."/>
            <person name="Markowitz V."/>
            <person name="Szeto E."/>
            <person name="Ivanova N."/>
            <person name="Mikhailova N."/>
            <person name="Ovchinnikova G."/>
            <person name="Pagani I."/>
            <person name="Pati A."/>
            <person name="Goodwin L."/>
            <person name="Nordberg H.P."/>
            <person name="Cantor M.N."/>
            <person name="Hua S.X."/>
            <person name="Woyke T."/>
            <person name="Eisen J."/>
            <person name="Klenk H.-P."/>
        </authorList>
    </citation>
    <scope>NUCLEOTIDE SEQUENCE [LARGE SCALE GENOMIC DNA]</scope>
    <source>
        <strain evidence="10">DSM 13965</strain>
    </source>
</reference>
<evidence type="ECO:0000256" key="6">
    <source>
        <dbReference type="ARBA" id="ARBA00022801"/>
    </source>
</evidence>
<dbReference type="PROSITE" id="PS00501">
    <property type="entry name" value="SPASE_I_1"/>
    <property type="match status" value="1"/>
</dbReference>
<evidence type="ECO:0000256" key="2">
    <source>
        <dbReference type="ARBA" id="ARBA00004401"/>
    </source>
</evidence>
<name>K6Q268_9FIRM</name>
<dbReference type="AlphaFoldDB" id="K6Q268"/>
<sequence length="174" mass="19487">MVRFRALGSVLMELLQTLVLSLLLALVIRAFVAESFVVQGHSMEPTLHHGERVLVLKLGARWRQPRPGEIVVFRPLQQPGGEYIKRVVAGPGSTVAMEDGRVIRDGTVIDEPYVVYGDRSDLPPVEVPPGTVFVLGDNRPSSYDSRSFGPVPLDRLDGRAVLVFWPLWRVRWLH</sequence>
<evidence type="ECO:0000256" key="8">
    <source>
        <dbReference type="RuleBase" id="RU362042"/>
    </source>
</evidence>
<dbReference type="InterPro" id="IPR019756">
    <property type="entry name" value="Pept_S26A_signal_pept_1_Ser-AS"/>
</dbReference>
<feature type="active site" evidence="7">
    <location>
        <position position="42"/>
    </location>
</feature>
<dbReference type="PANTHER" id="PTHR43390:SF1">
    <property type="entry name" value="CHLOROPLAST PROCESSING PEPTIDASE"/>
    <property type="match status" value="1"/>
</dbReference>
<keyword evidence="5 8" id="KW-0645">Protease</keyword>
<dbReference type="PROSITE" id="PS00761">
    <property type="entry name" value="SPASE_I_3"/>
    <property type="match status" value="1"/>
</dbReference>
<dbReference type="GO" id="GO:0004252">
    <property type="term" value="F:serine-type endopeptidase activity"/>
    <property type="evidence" value="ECO:0007669"/>
    <property type="project" value="InterPro"/>
</dbReference>
<comment type="subcellular location">
    <subcellularLocation>
        <location evidence="2">Cell membrane</location>
        <topology evidence="2">Single-pass type II membrane protein</topology>
    </subcellularLocation>
    <subcellularLocation>
        <location evidence="8">Membrane</location>
        <topology evidence="8">Single-pass type II membrane protein</topology>
    </subcellularLocation>
</comment>
<dbReference type="SUPFAM" id="SSF51306">
    <property type="entry name" value="LexA/Signal peptidase"/>
    <property type="match status" value="1"/>
</dbReference>
<dbReference type="PANTHER" id="PTHR43390">
    <property type="entry name" value="SIGNAL PEPTIDASE I"/>
    <property type="match status" value="1"/>
</dbReference>
<organism evidence="10 11">
    <name type="scientific">Thermaerobacter subterraneus DSM 13965</name>
    <dbReference type="NCBI Taxonomy" id="867903"/>
    <lineage>
        <taxon>Bacteria</taxon>
        <taxon>Bacillati</taxon>
        <taxon>Bacillota</taxon>
        <taxon>Clostridia</taxon>
        <taxon>Eubacteriales</taxon>
        <taxon>Clostridiales Family XVII. Incertae Sedis</taxon>
        <taxon>Thermaerobacter</taxon>
    </lineage>
</organism>
<gene>
    <name evidence="10" type="ORF">ThesuDRAFT_00803</name>
</gene>
<dbReference type="GO" id="GO:0009003">
    <property type="term" value="F:signal peptidase activity"/>
    <property type="evidence" value="ECO:0007669"/>
    <property type="project" value="UniProtKB-EC"/>
</dbReference>
<protein>
    <recommendedName>
        <fullName evidence="4 8">Signal peptidase I</fullName>
        <ecNumber evidence="4 8">3.4.21.89</ecNumber>
    </recommendedName>
</protein>
<comment type="catalytic activity">
    <reaction evidence="1 8">
        <text>Cleavage of hydrophobic, N-terminal signal or leader sequences from secreted and periplasmic proteins.</text>
        <dbReference type="EC" id="3.4.21.89"/>
    </reaction>
</comment>
<evidence type="ECO:0000313" key="11">
    <source>
        <dbReference type="Proteomes" id="UP000005710"/>
    </source>
</evidence>
<dbReference type="GO" id="GO:0006465">
    <property type="term" value="P:signal peptide processing"/>
    <property type="evidence" value="ECO:0007669"/>
    <property type="project" value="InterPro"/>
</dbReference>
<dbReference type="InterPro" id="IPR019533">
    <property type="entry name" value="Peptidase_S26"/>
</dbReference>
<dbReference type="Gene3D" id="2.10.109.10">
    <property type="entry name" value="Umud Fragment, subunit A"/>
    <property type="match status" value="1"/>
</dbReference>